<evidence type="ECO:0000256" key="4">
    <source>
        <dbReference type="ARBA" id="ARBA00022679"/>
    </source>
</evidence>
<evidence type="ECO:0000313" key="8">
    <source>
        <dbReference type="Proteomes" id="UP001597296"/>
    </source>
</evidence>
<evidence type="ECO:0000256" key="5">
    <source>
        <dbReference type="ARBA" id="ARBA00022691"/>
    </source>
</evidence>
<evidence type="ECO:0000256" key="1">
    <source>
        <dbReference type="ARBA" id="ARBA00022490"/>
    </source>
</evidence>
<proteinExistence type="predicted"/>
<organism evidence="7 8">
    <name type="scientific">Phaeospirillum tilakii</name>
    <dbReference type="NCBI Taxonomy" id="741673"/>
    <lineage>
        <taxon>Bacteria</taxon>
        <taxon>Pseudomonadati</taxon>
        <taxon>Pseudomonadota</taxon>
        <taxon>Alphaproteobacteria</taxon>
        <taxon>Rhodospirillales</taxon>
        <taxon>Rhodospirillaceae</taxon>
        <taxon>Phaeospirillum</taxon>
    </lineage>
</organism>
<dbReference type="GO" id="GO:0052914">
    <property type="term" value="F:16S rRNA (guanine(1207)-N(2))-methyltransferase activity"/>
    <property type="evidence" value="ECO:0007669"/>
    <property type="project" value="UniProtKB-EC"/>
</dbReference>
<dbReference type="RefSeq" id="WP_377313611.1">
    <property type="nucleotide sequence ID" value="NZ_JBHUIY010000001.1"/>
</dbReference>
<keyword evidence="5" id="KW-0949">S-adenosyl-L-methionine</keyword>
<evidence type="ECO:0000313" key="7">
    <source>
        <dbReference type="EMBL" id="MFD2232367.1"/>
    </source>
</evidence>
<dbReference type="PANTHER" id="PTHR47816:SF4">
    <property type="entry name" value="RIBOSOMAL RNA SMALL SUBUNIT METHYLTRANSFERASE C"/>
    <property type="match status" value="1"/>
</dbReference>
<protein>
    <submittedName>
        <fullName evidence="7">Class I SAM-dependent methyltransferase</fullName>
        <ecNumber evidence="7">2.1.1.172</ecNumber>
        <ecNumber evidence="7">2.1.1.174</ecNumber>
    </submittedName>
</protein>
<sequence length="337" mass="35872">MSDPVLKALLLPLARGLLDGPADGRAALLRAEPDPALPPGLLCEQSFKPAHDALAAAGATVTRRIEGDFDLILCRLTGDKAENRANLARAWSHLVPGGILLAGGAKDSGAASLEAEVAAVLPLAGSLAKHHCRLFWLRRTEADLPPGWADWRDAARPAPHPGPGFLTRPGMFSWREIDPGSRLLAESLPEDLAGRGADLGAGWGYLAVETLRRAAPATRLDLYEAEALALDAAAVALDQAGFASRASLHWWDVAASPLPARAYDFVVMNPPFHRGKTTDVALGQAFIAQAAATLRPGGRLLLVANRQLPYERILAERFAQVSQLAETGLYKVIAARR</sequence>
<evidence type="ECO:0000259" key="6">
    <source>
        <dbReference type="Pfam" id="PF05175"/>
    </source>
</evidence>
<keyword evidence="2" id="KW-0698">rRNA processing</keyword>
<dbReference type="InterPro" id="IPR029063">
    <property type="entry name" value="SAM-dependent_MTases_sf"/>
</dbReference>
<accession>A0ABW5C8V0</accession>
<dbReference type="EMBL" id="JBHUIY010000001">
    <property type="protein sequence ID" value="MFD2232367.1"/>
    <property type="molecule type" value="Genomic_DNA"/>
</dbReference>
<evidence type="ECO:0000256" key="3">
    <source>
        <dbReference type="ARBA" id="ARBA00022603"/>
    </source>
</evidence>
<dbReference type="CDD" id="cd02440">
    <property type="entry name" value="AdoMet_MTases"/>
    <property type="match status" value="1"/>
</dbReference>
<feature type="domain" description="Methyltransferase small" evidence="6">
    <location>
        <begin position="165"/>
        <end position="333"/>
    </location>
</feature>
<keyword evidence="1" id="KW-0963">Cytoplasm</keyword>
<keyword evidence="8" id="KW-1185">Reference proteome</keyword>
<comment type="caution">
    <text evidence="7">The sequence shown here is derived from an EMBL/GenBank/DDBJ whole genome shotgun (WGS) entry which is preliminary data.</text>
</comment>
<dbReference type="GO" id="GO:0052916">
    <property type="term" value="F:23S rRNA (guanine(1835)-N(2))-methyltransferase activity"/>
    <property type="evidence" value="ECO:0007669"/>
    <property type="project" value="UniProtKB-EC"/>
</dbReference>
<keyword evidence="3 7" id="KW-0489">Methyltransferase</keyword>
<dbReference type="InterPro" id="IPR046977">
    <property type="entry name" value="RsmC/RlmG"/>
</dbReference>
<dbReference type="Pfam" id="PF05175">
    <property type="entry name" value="MTS"/>
    <property type="match status" value="1"/>
</dbReference>
<dbReference type="PANTHER" id="PTHR47816">
    <property type="entry name" value="RIBOSOMAL RNA SMALL SUBUNIT METHYLTRANSFERASE C"/>
    <property type="match status" value="1"/>
</dbReference>
<dbReference type="EC" id="2.1.1.174" evidence="7"/>
<dbReference type="InterPro" id="IPR002052">
    <property type="entry name" value="DNA_methylase_N6_adenine_CS"/>
</dbReference>
<dbReference type="InterPro" id="IPR007848">
    <property type="entry name" value="Small_mtfrase_dom"/>
</dbReference>
<dbReference type="Proteomes" id="UP001597296">
    <property type="component" value="Unassembled WGS sequence"/>
</dbReference>
<evidence type="ECO:0000256" key="2">
    <source>
        <dbReference type="ARBA" id="ARBA00022552"/>
    </source>
</evidence>
<dbReference type="EC" id="2.1.1.172" evidence="7"/>
<dbReference type="Gene3D" id="3.40.50.150">
    <property type="entry name" value="Vaccinia Virus protein VP39"/>
    <property type="match status" value="2"/>
</dbReference>
<gene>
    <name evidence="7" type="ORF">ACFSNB_00965</name>
</gene>
<dbReference type="SUPFAM" id="SSF53335">
    <property type="entry name" value="S-adenosyl-L-methionine-dependent methyltransferases"/>
    <property type="match status" value="1"/>
</dbReference>
<reference evidence="8" key="1">
    <citation type="journal article" date="2019" name="Int. J. Syst. Evol. Microbiol.">
        <title>The Global Catalogue of Microorganisms (GCM) 10K type strain sequencing project: providing services to taxonomists for standard genome sequencing and annotation.</title>
        <authorList>
            <consortium name="The Broad Institute Genomics Platform"/>
            <consortium name="The Broad Institute Genome Sequencing Center for Infectious Disease"/>
            <person name="Wu L."/>
            <person name="Ma J."/>
        </authorList>
    </citation>
    <scope>NUCLEOTIDE SEQUENCE [LARGE SCALE GENOMIC DNA]</scope>
    <source>
        <strain evidence="8">KCTC 15012</strain>
    </source>
</reference>
<name>A0ABW5C8V0_9PROT</name>
<keyword evidence="4 7" id="KW-0808">Transferase</keyword>
<dbReference type="PROSITE" id="PS00092">
    <property type="entry name" value="N6_MTASE"/>
    <property type="match status" value="1"/>
</dbReference>